<comment type="caution">
    <text evidence="6">The sequence shown here is derived from an EMBL/GenBank/DDBJ whole genome shotgun (WGS) entry which is preliminary data.</text>
</comment>
<protein>
    <recommendedName>
        <fullName evidence="8">Integrator complex subunit 1</fullName>
    </recommendedName>
</protein>
<dbReference type="EMBL" id="CAJVCH010526952">
    <property type="protein sequence ID" value="CAG7822634.1"/>
    <property type="molecule type" value="Genomic_DNA"/>
</dbReference>
<dbReference type="PANTHER" id="PTHR21224">
    <property type="entry name" value="INTEGRATOR COMPLEX SUBUNIT 1"/>
    <property type="match status" value="1"/>
</dbReference>
<feature type="compositionally biased region" description="Basic and acidic residues" evidence="1">
    <location>
        <begin position="46"/>
        <end position="59"/>
    </location>
</feature>
<dbReference type="GO" id="GO:0032039">
    <property type="term" value="C:integrator complex"/>
    <property type="evidence" value="ECO:0007669"/>
    <property type="project" value="InterPro"/>
</dbReference>
<dbReference type="InterPro" id="IPR053964">
    <property type="entry name" value="INT1_R3"/>
</dbReference>
<dbReference type="Proteomes" id="UP000708208">
    <property type="component" value="Unassembled WGS sequence"/>
</dbReference>
<dbReference type="GO" id="GO:0034474">
    <property type="term" value="P:U2 snRNA 3'-end processing"/>
    <property type="evidence" value="ECO:0007669"/>
    <property type="project" value="InterPro"/>
</dbReference>
<dbReference type="InterPro" id="IPR038902">
    <property type="entry name" value="INTS1"/>
</dbReference>
<keyword evidence="7" id="KW-1185">Reference proteome</keyword>
<dbReference type="Pfam" id="PF12432">
    <property type="entry name" value="INTS1_RP2B-bd"/>
    <property type="match status" value="1"/>
</dbReference>
<feature type="domain" description="Integrator complex subunit 1 RPB2-binding" evidence="2">
    <location>
        <begin position="381"/>
        <end position="518"/>
    </location>
</feature>
<evidence type="ECO:0000256" key="1">
    <source>
        <dbReference type="SAM" id="MobiDB-lite"/>
    </source>
</evidence>
<gene>
    <name evidence="6" type="ORF">AFUS01_LOCUS32895</name>
</gene>
<organism evidence="6 7">
    <name type="scientific">Allacma fusca</name>
    <dbReference type="NCBI Taxonomy" id="39272"/>
    <lineage>
        <taxon>Eukaryota</taxon>
        <taxon>Metazoa</taxon>
        <taxon>Ecdysozoa</taxon>
        <taxon>Arthropoda</taxon>
        <taxon>Hexapoda</taxon>
        <taxon>Collembola</taxon>
        <taxon>Symphypleona</taxon>
        <taxon>Sminthuridae</taxon>
        <taxon>Allacma</taxon>
    </lineage>
</organism>
<evidence type="ECO:0000259" key="2">
    <source>
        <dbReference type="Pfam" id="PF12432"/>
    </source>
</evidence>
<feature type="compositionally biased region" description="Low complexity" evidence="1">
    <location>
        <begin position="62"/>
        <end position="75"/>
    </location>
</feature>
<evidence type="ECO:0000259" key="5">
    <source>
        <dbReference type="Pfam" id="PF22929"/>
    </source>
</evidence>
<name>A0A8J2LH09_9HEXA</name>
<dbReference type="Pfam" id="PF22928">
    <property type="entry name" value="INTS1_R4"/>
    <property type="match status" value="1"/>
</dbReference>
<dbReference type="Pfam" id="PF22927">
    <property type="entry name" value="INT1_R3"/>
    <property type="match status" value="1"/>
</dbReference>
<dbReference type="InterPro" id="IPR022145">
    <property type="entry name" value="INTS1_RPB2-bd"/>
</dbReference>
<dbReference type="OrthoDB" id="19938at2759"/>
<reference evidence="6" key="1">
    <citation type="submission" date="2021-06" db="EMBL/GenBank/DDBJ databases">
        <authorList>
            <person name="Hodson N. C."/>
            <person name="Mongue J. A."/>
            <person name="Jaron S. K."/>
        </authorList>
    </citation>
    <scope>NUCLEOTIDE SEQUENCE</scope>
</reference>
<feature type="domain" description="Integrator complex subunit 1 INTS2-binding" evidence="5">
    <location>
        <begin position="1011"/>
        <end position="1341"/>
    </location>
</feature>
<evidence type="ECO:0008006" key="8">
    <source>
        <dbReference type="Google" id="ProtNLM"/>
    </source>
</evidence>
<dbReference type="InterPro" id="IPR053966">
    <property type="entry name" value="INTS1_INTS2-bd"/>
</dbReference>
<feature type="compositionally biased region" description="Low complexity" evidence="1">
    <location>
        <begin position="82"/>
        <end position="95"/>
    </location>
</feature>
<dbReference type="Pfam" id="PF22929">
    <property type="entry name" value="INTS1_INTS2-bd"/>
    <property type="match status" value="1"/>
</dbReference>
<feature type="domain" description="Integrator complex subunit 1 R3" evidence="3">
    <location>
        <begin position="1709"/>
        <end position="1861"/>
    </location>
</feature>
<evidence type="ECO:0000259" key="4">
    <source>
        <dbReference type="Pfam" id="PF22928"/>
    </source>
</evidence>
<evidence type="ECO:0000313" key="6">
    <source>
        <dbReference type="EMBL" id="CAG7822634.1"/>
    </source>
</evidence>
<feature type="region of interest" description="Disordered" evidence="1">
    <location>
        <begin position="1"/>
        <end position="164"/>
    </location>
</feature>
<evidence type="ECO:0000313" key="7">
    <source>
        <dbReference type="Proteomes" id="UP000708208"/>
    </source>
</evidence>
<dbReference type="PANTHER" id="PTHR21224:SF1">
    <property type="entry name" value="INTEGRATOR COMPLEX SUBUNIT 1"/>
    <property type="match status" value="1"/>
</dbReference>
<dbReference type="InterPro" id="IPR053965">
    <property type="entry name" value="INTS1_R4"/>
</dbReference>
<proteinExistence type="predicted"/>
<evidence type="ECO:0000259" key="3">
    <source>
        <dbReference type="Pfam" id="PF22927"/>
    </source>
</evidence>
<feature type="compositionally biased region" description="Low complexity" evidence="1">
    <location>
        <begin position="121"/>
        <end position="154"/>
    </location>
</feature>
<accession>A0A8J2LH09</accession>
<feature type="domain" description="Integrator complex subunit 1 R4" evidence="4">
    <location>
        <begin position="1914"/>
        <end position="2014"/>
    </location>
</feature>
<sequence length="2052" mass="230926">MSPGDIGSCEGSKRDCNEISGAHTTKSTERKNLKNSSDINLAGEITRTRDHGPEPEPRKHTSSSSTTPGSSRPGISTPPPSSSKSSVPGTSSSKSIGDKKRDFSSSQSSSSSSSAKKIRLHASGSSSSHSASAVREGSSFSSSSPKASTSPVPSMSKSKPQKRELDEGYDINPQDFTAEQFFSMLERGQKAGVQNLQPLMVLAMKRLKCNRDKPDFKLCAGLMTACQSHPQWFQTPTIIDIVYSIVSTKKSQDLKAKILQTGTPLQPFLICILTAAYGNVQSWPTEFFQMWVEDACGDRLWVDKPQCKPFVDNVVNSFETVLPSLALLQPLVDPAPPTPGNSSPLRLGGENEVAMMEEILQEFDASSIPILNRSGGSMQLMENIVLEHARDVIQKKTPDIPKNVLKALSSACGLVGVRAFAVLKLEIWIHHQKCSRQGQELLLHLCVNADAEIDNELVLNIAKLRLKTKPLILFFANCVKEMVRENEANMKSVLNYVLSNELSSQRNPSNFQILSTIMVGLPPARTLLAEIFMDLMTKREDQQQALRPMLREIVRSSRFEFELKSFVEGLTRLREISWRDSEIRDRTFMAITDLILLCMFLSLSPAVRESAVLKGDSKDMSTIHTFHANVTDIQEVGIFWLYTVVPRMFRPNKKEFGVALNKILLRDPMNDLVNKDGWPPESERSLFARLSLNVPLRENILMWSLLMGVSKDHPLNQPEILELVEFIIIRSATHKSLLELRKPEILDCLFRLCEYKHPENINLPLGYEPPKLAISKLYWKVWVLLCIISAHNPSTFGKMGWDTYPTIRVLMEMCMTSHFTFPTVASAETSEELHLKEMQISSLEKGEILQFEQHLAAASSKQIINEKNSLLLPQLIRMDPFGTSRTPPPSTLSHLMSINEQLHLGHHLCRSRSPDFLLDLIQRNSQPMPWLSELVAEGPIEILPVQCLCELMLGQIDKIAKALAHASAESSSGEKVSKKHKATEDSKNLQLLQHLQKGVHATTAEDNNSKEILEYFFRRLSSPKKISRMQALQGLQMLLTDSPKPVEENWLLDQFPTLPIFSEIQGLTISFLRQAIQVENEPEWIVRYLEFLSVWSGFIQDSEMDGLALDVAQLVVERNGVMSALLNCHSKAYDALFDIFLNYMKKIREPHKETYKWSESQDQVLVQWPTDRLECTMNILILHAIVILLSSYSVTAGKDSSKSTEAKKLKTGRGKSSVDLKYNDIQDMWFPKLKEACPKGYLLNTSEEAVLFPDWIKLRMIRSNNSRLLSSALQDLEADQLMLFVQSFGVPTQSMTALLYCLDKAVDENPDKVSRAIQDAQYMNTLVELQWKRGAIGGEKFSALLKKVPGIEEPMDITPSAPTEKFVVRPQMPDIFTKSSRKNAKVIKNSAVELKPIETVPKESKKLTSPKTPAVPNTEEPIRQLAKELLSGLSLTSKRRSSAPTDESVGENILGSVAQRRHSSFAEGTSSKEVLVRHTEGPLVDKLIELEPCIIKGVVDTQIPLLFERTPNPLSCRPFLLNVLAHQSSWKTVDYCISFFLNECETRYDPTNILDLIAATVKNPLLRHGGDKYVPKHQPELSMLKLNEKQLLVMAEYIVEEIACTVMKNTKFSITNLLGPAQQRVPAPNTIKPKQKLKERVRLWLLCCQHDKKVVNSTISQFLAKKNNSPNAKKFLAQLYLEFPEAILAGSWQECDELVMSDEELSSTLDTISFNLINSVATTQPGKEWQKKATQEMEVALRKLASVHPVLMLRQLVLMGALLEGRVHLDFSVFHSQNHHIPFKVYLGLWDFMQPQILKYFKTIKNALTLYLKLFENFGHLKDYSSELRRFCILLHNFWSKQPTEVEEFIAPYHRLIVDLAGLKYYIDVTPLHNLIDVLIPPQARKLLPTGTNAGGEAIGTPDFVGDPVGVFLDRIQQTANSDEIYPILQDLDCASNRNPSILESFSERLKSLMVCNNELCRTLAFSLILKHITYSPSSKDVYFESVMAALYTENSHIRSTFVERISEFIILSQERADEILMKLFELGISASVNVQPAITKTLAILRSYNGT</sequence>
<feature type="compositionally biased region" description="Low complexity" evidence="1">
    <location>
        <begin position="104"/>
        <end position="114"/>
    </location>
</feature>